<evidence type="ECO:0000313" key="11">
    <source>
        <dbReference type="Proteomes" id="UP000663570"/>
    </source>
</evidence>
<evidence type="ECO:0000256" key="5">
    <source>
        <dbReference type="ARBA" id="ARBA00022833"/>
    </source>
</evidence>
<keyword evidence="11" id="KW-1185">Reference proteome</keyword>
<dbReference type="CDD" id="cd06455">
    <property type="entry name" value="M3A_TOP"/>
    <property type="match status" value="1"/>
</dbReference>
<keyword evidence="4 7" id="KW-0378">Hydrolase</keyword>
<dbReference type="InterPro" id="IPR024079">
    <property type="entry name" value="MetalloPept_cat_dom_sf"/>
</dbReference>
<evidence type="ECO:0000256" key="1">
    <source>
        <dbReference type="ARBA" id="ARBA00006040"/>
    </source>
</evidence>
<evidence type="ECO:0000256" key="3">
    <source>
        <dbReference type="ARBA" id="ARBA00022723"/>
    </source>
</evidence>
<dbReference type="InterPro" id="IPR024077">
    <property type="entry name" value="Neurolysin/TOP_dom2"/>
</dbReference>
<reference evidence="10 11" key="1">
    <citation type="submission" date="2021-02" db="EMBL/GenBank/DDBJ databases">
        <title>Niveibacterium changnyeongensis HC41.</title>
        <authorList>
            <person name="Kang M."/>
        </authorList>
    </citation>
    <scope>NUCLEOTIDE SEQUENCE [LARGE SCALE GENOMIC DNA]</scope>
    <source>
        <strain evidence="10 11">HC41</strain>
    </source>
</reference>
<keyword evidence="2 7" id="KW-0645">Protease</keyword>
<protein>
    <submittedName>
        <fullName evidence="10">Zn-dependent oligopeptidase</fullName>
    </submittedName>
</protein>
<keyword evidence="8" id="KW-0732">Signal</keyword>
<keyword evidence="6 7" id="KW-0482">Metalloprotease</keyword>
<dbReference type="RefSeq" id="WP_206253082.1">
    <property type="nucleotide sequence ID" value="NZ_CP071060.1"/>
</dbReference>
<dbReference type="SUPFAM" id="SSF55486">
    <property type="entry name" value="Metalloproteases ('zincins'), catalytic domain"/>
    <property type="match status" value="1"/>
</dbReference>
<gene>
    <name evidence="10" type="ORF">JY500_13335</name>
</gene>
<evidence type="ECO:0000256" key="4">
    <source>
        <dbReference type="ARBA" id="ARBA00022801"/>
    </source>
</evidence>
<dbReference type="PANTHER" id="PTHR11804:SF84">
    <property type="entry name" value="SACCHAROLYSIN"/>
    <property type="match status" value="1"/>
</dbReference>
<keyword evidence="3 7" id="KW-0479">Metal-binding</keyword>
<dbReference type="PANTHER" id="PTHR11804">
    <property type="entry name" value="PROTEASE M3 THIMET OLIGOPEPTIDASE-RELATED"/>
    <property type="match status" value="1"/>
</dbReference>
<dbReference type="EMBL" id="CP071060">
    <property type="protein sequence ID" value="QSI75481.1"/>
    <property type="molecule type" value="Genomic_DNA"/>
</dbReference>
<evidence type="ECO:0000256" key="8">
    <source>
        <dbReference type="SAM" id="SignalP"/>
    </source>
</evidence>
<dbReference type="Gene3D" id="3.40.390.10">
    <property type="entry name" value="Collagenase (Catalytic Domain)"/>
    <property type="match status" value="1"/>
</dbReference>
<dbReference type="Gene3D" id="1.10.1370.10">
    <property type="entry name" value="Neurolysin, domain 3"/>
    <property type="match status" value="1"/>
</dbReference>
<evidence type="ECO:0000259" key="9">
    <source>
        <dbReference type="Pfam" id="PF01432"/>
    </source>
</evidence>
<evidence type="ECO:0000313" key="10">
    <source>
        <dbReference type="EMBL" id="QSI75481.1"/>
    </source>
</evidence>
<keyword evidence="5 7" id="KW-0862">Zinc</keyword>
<feature type="signal peptide" evidence="8">
    <location>
        <begin position="1"/>
        <end position="22"/>
    </location>
</feature>
<dbReference type="InterPro" id="IPR045090">
    <property type="entry name" value="Pept_M3A_M3B"/>
</dbReference>
<dbReference type="Gene3D" id="1.20.1050.40">
    <property type="entry name" value="Endopeptidase. Chain P, domain 1"/>
    <property type="match status" value="1"/>
</dbReference>
<sequence length="664" mass="74119">MRKSLACVGLLLGTSAALPAYAAEAQAMQGAISIPGAEQIPQRCDEVLASLRAQVKALEAIPPGKLSAASVLNGWNRMALDEYALVGPLSLAAETHPEAAVRTASEACTLKLAAFDNEYLQSEALFRVIKAAQGQDAIERNALSRILEDFEDRGIGLDPARRERLRTIFERIELLAQEFNRNVRDVTTRVSFTAAELDGVPAAYLESAKKNEQGEYQIGLDYPDRDAILQNAKNEDTRKRFYIEFFRRGGERNLAILNEVDGLRTEIAGLFGLPSYAAWQLRTRMAGTPETVDRFLAEMQAAVAPVERSDIAVLRDAKRKLTGQPDAELKRWDVDFYDNLVKRERFSVDPQRVRAQFPTEPTVAWLLDVSSRLYGLRFKANSTLPVWHKDVRPYDVIDAKSGRYLSSFYLDLFPREGKYKHAAAFPVRQVSTAAGSTPISVMVSNFSREGFSQDEVETLFHEFGHILHGVLSQTRYAMDAGTSVRRDFVEAPSMMFQEWPWRPEVTRRFSAVCPTCKPLDAKLIARLEAASRFGKGIWFARQNFYSRYDMALASAKPGEAQSVWRAMEAETPLGTVEGTLQPANFGHLLGGYAAGYYGYMWAMALGLDMLTAFGKDAMDVKVGARYRSTILERGGEVPPTELVTQFLGRKPDNRAFFNRINGKP</sequence>
<accession>A0ABX7M3K8</accession>
<feature type="chain" id="PRO_5046562831" evidence="8">
    <location>
        <begin position="23"/>
        <end position="664"/>
    </location>
</feature>
<evidence type="ECO:0000256" key="6">
    <source>
        <dbReference type="ARBA" id="ARBA00023049"/>
    </source>
</evidence>
<name>A0ABX7M3K8_9RHOO</name>
<dbReference type="InterPro" id="IPR024080">
    <property type="entry name" value="Neurolysin/TOP_N"/>
</dbReference>
<dbReference type="InterPro" id="IPR001567">
    <property type="entry name" value="Pept_M3A_M3B_dom"/>
</dbReference>
<evidence type="ECO:0000256" key="7">
    <source>
        <dbReference type="RuleBase" id="RU003435"/>
    </source>
</evidence>
<dbReference type="Pfam" id="PF01432">
    <property type="entry name" value="Peptidase_M3"/>
    <property type="match status" value="1"/>
</dbReference>
<feature type="domain" description="Peptidase M3A/M3B catalytic" evidence="9">
    <location>
        <begin position="229"/>
        <end position="659"/>
    </location>
</feature>
<organism evidence="10 11">
    <name type="scientific">Niveibacterium microcysteis</name>
    <dbReference type="NCBI Taxonomy" id="2811415"/>
    <lineage>
        <taxon>Bacteria</taxon>
        <taxon>Pseudomonadati</taxon>
        <taxon>Pseudomonadota</taxon>
        <taxon>Betaproteobacteria</taxon>
        <taxon>Rhodocyclales</taxon>
        <taxon>Rhodocyclaceae</taxon>
        <taxon>Niveibacterium</taxon>
    </lineage>
</organism>
<evidence type="ECO:0000256" key="2">
    <source>
        <dbReference type="ARBA" id="ARBA00022670"/>
    </source>
</evidence>
<dbReference type="Proteomes" id="UP000663570">
    <property type="component" value="Chromosome"/>
</dbReference>
<proteinExistence type="inferred from homology"/>
<comment type="similarity">
    <text evidence="1 7">Belongs to the peptidase M3 family.</text>
</comment>
<comment type="cofactor">
    <cofactor evidence="7">
        <name>Zn(2+)</name>
        <dbReference type="ChEBI" id="CHEBI:29105"/>
    </cofactor>
    <text evidence="7">Binds 1 zinc ion.</text>
</comment>